<proteinExistence type="inferred from homology"/>
<protein>
    <submittedName>
        <fullName evidence="2">Lactonase family protein</fullName>
    </submittedName>
</protein>
<dbReference type="Pfam" id="PF10282">
    <property type="entry name" value="Lactonase"/>
    <property type="match status" value="1"/>
</dbReference>
<dbReference type="SUPFAM" id="SSF51004">
    <property type="entry name" value="C-terminal (heme d1) domain of cytochrome cd1-nitrite reductase"/>
    <property type="match status" value="1"/>
</dbReference>
<dbReference type="InterPro" id="IPR011048">
    <property type="entry name" value="Haem_d1_sf"/>
</dbReference>
<accession>A0ABV9SCF5</accession>
<name>A0ABV9SCF5_9PSEU</name>
<gene>
    <name evidence="2" type="ORF">ACFPCV_33130</name>
</gene>
<sequence length="326" mass="34180">MDVWVGCYTSATGGNGAGISTFRRSPDGTLTPDRGLPMLSPSWLTAHPSAPVVYAANESGDGVITTVSAELEALGAVSSGGADPCHLAVSADARYLLCSNYSSGSLSVFALAEDGRITAQTDLVRHEGSGPHPERQEAAHVHQAVVRDRIVSVVDLGTDEIRSYELMDNGKLDPLAVSALPPGTGPRELHRRPGGDLAYVVGEVAGTLVVVREDQPGSFTPVTVVPATKEPWTGDTPNWVAHLEIAGERLYLSSRNPDVITEFDITAETPVAVADHPSGAWPRHFAVADGTAYVAAQHDDAIVAFPVGGGEQVRYATGTPTCVLVR</sequence>
<evidence type="ECO:0000256" key="1">
    <source>
        <dbReference type="ARBA" id="ARBA00005564"/>
    </source>
</evidence>
<reference evidence="3" key="1">
    <citation type="journal article" date="2019" name="Int. J. Syst. Evol. Microbiol.">
        <title>The Global Catalogue of Microorganisms (GCM) 10K type strain sequencing project: providing services to taxonomists for standard genome sequencing and annotation.</title>
        <authorList>
            <consortium name="The Broad Institute Genomics Platform"/>
            <consortium name="The Broad Institute Genome Sequencing Center for Infectious Disease"/>
            <person name="Wu L."/>
            <person name="Ma J."/>
        </authorList>
    </citation>
    <scope>NUCLEOTIDE SEQUENCE [LARGE SCALE GENOMIC DNA]</scope>
    <source>
        <strain evidence="3">ZS-22-S1</strain>
    </source>
</reference>
<dbReference type="InterPro" id="IPR015943">
    <property type="entry name" value="WD40/YVTN_repeat-like_dom_sf"/>
</dbReference>
<dbReference type="EMBL" id="JBHSIS010000022">
    <property type="protein sequence ID" value="MFC4858366.1"/>
    <property type="molecule type" value="Genomic_DNA"/>
</dbReference>
<evidence type="ECO:0000313" key="2">
    <source>
        <dbReference type="EMBL" id="MFC4858366.1"/>
    </source>
</evidence>
<evidence type="ECO:0000313" key="3">
    <source>
        <dbReference type="Proteomes" id="UP001595859"/>
    </source>
</evidence>
<keyword evidence="3" id="KW-1185">Reference proteome</keyword>
<dbReference type="RefSeq" id="WP_378060824.1">
    <property type="nucleotide sequence ID" value="NZ_JBHSIS010000022.1"/>
</dbReference>
<dbReference type="PANTHER" id="PTHR30344:SF1">
    <property type="entry name" value="6-PHOSPHOGLUCONOLACTONASE"/>
    <property type="match status" value="1"/>
</dbReference>
<dbReference type="Proteomes" id="UP001595859">
    <property type="component" value="Unassembled WGS sequence"/>
</dbReference>
<organism evidence="2 3">
    <name type="scientific">Actinophytocola glycyrrhizae</name>
    <dbReference type="NCBI Taxonomy" id="2044873"/>
    <lineage>
        <taxon>Bacteria</taxon>
        <taxon>Bacillati</taxon>
        <taxon>Actinomycetota</taxon>
        <taxon>Actinomycetes</taxon>
        <taxon>Pseudonocardiales</taxon>
        <taxon>Pseudonocardiaceae</taxon>
    </lineage>
</organism>
<dbReference type="PANTHER" id="PTHR30344">
    <property type="entry name" value="6-PHOSPHOGLUCONOLACTONASE-RELATED"/>
    <property type="match status" value="1"/>
</dbReference>
<dbReference type="InterPro" id="IPR050282">
    <property type="entry name" value="Cycloisomerase_2"/>
</dbReference>
<comment type="caution">
    <text evidence="2">The sequence shown here is derived from an EMBL/GenBank/DDBJ whole genome shotgun (WGS) entry which is preliminary data.</text>
</comment>
<dbReference type="Gene3D" id="2.130.10.10">
    <property type="entry name" value="YVTN repeat-like/Quinoprotein amine dehydrogenase"/>
    <property type="match status" value="1"/>
</dbReference>
<dbReference type="InterPro" id="IPR019405">
    <property type="entry name" value="Lactonase_7-beta_prop"/>
</dbReference>
<comment type="similarity">
    <text evidence="1">Belongs to the cycloisomerase 2 family.</text>
</comment>